<proteinExistence type="predicted"/>
<evidence type="ECO:0000256" key="2">
    <source>
        <dbReference type="ARBA" id="ARBA00022692"/>
    </source>
</evidence>
<dbReference type="KEGG" id="cmp:Cha6605_3368"/>
<evidence type="ECO:0000256" key="5">
    <source>
        <dbReference type="SAM" id="Phobius"/>
    </source>
</evidence>
<feature type="transmembrane region" description="Helical" evidence="5">
    <location>
        <begin position="428"/>
        <end position="447"/>
    </location>
</feature>
<feature type="transmembrane region" description="Helical" evidence="5">
    <location>
        <begin position="268"/>
        <end position="289"/>
    </location>
</feature>
<evidence type="ECO:0000313" key="8">
    <source>
        <dbReference type="Proteomes" id="UP000010366"/>
    </source>
</evidence>
<dbReference type="STRING" id="1173020.Cha6605_3368"/>
<dbReference type="PANTHER" id="PTHR23518">
    <property type="entry name" value="C-METHYLTRANSFERASE"/>
    <property type="match status" value="1"/>
</dbReference>
<keyword evidence="2 5" id="KW-0812">Transmembrane</keyword>
<reference evidence="7 8" key="1">
    <citation type="submission" date="2012-05" db="EMBL/GenBank/DDBJ databases">
        <title>Finished chromosome of genome of Chamaesiphon sp. PCC 6605.</title>
        <authorList>
            <consortium name="US DOE Joint Genome Institute"/>
            <person name="Gugger M."/>
            <person name="Coursin T."/>
            <person name="Rippka R."/>
            <person name="Tandeau De Marsac N."/>
            <person name="Huntemann M."/>
            <person name="Wei C.-L."/>
            <person name="Han J."/>
            <person name="Detter J.C."/>
            <person name="Han C."/>
            <person name="Tapia R."/>
            <person name="Chen A."/>
            <person name="Kyrpides N."/>
            <person name="Mavromatis K."/>
            <person name="Markowitz V."/>
            <person name="Szeto E."/>
            <person name="Ivanova N."/>
            <person name="Pagani I."/>
            <person name="Pati A."/>
            <person name="Goodwin L."/>
            <person name="Nordberg H.P."/>
            <person name="Cantor M.N."/>
            <person name="Hua S.X."/>
            <person name="Woyke T."/>
            <person name="Kerfeld C.A."/>
        </authorList>
    </citation>
    <scope>NUCLEOTIDE SEQUENCE [LARGE SCALE GENOMIC DNA]</scope>
    <source>
        <strain evidence="8">ATCC 27169 / PCC 6605</strain>
    </source>
</reference>
<evidence type="ECO:0000256" key="3">
    <source>
        <dbReference type="ARBA" id="ARBA00022989"/>
    </source>
</evidence>
<dbReference type="EMBL" id="CP003600">
    <property type="protein sequence ID" value="AFY94370.1"/>
    <property type="molecule type" value="Genomic_DNA"/>
</dbReference>
<dbReference type="InterPro" id="IPR036259">
    <property type="entry name" value="MFS_trans_sf"/>
</dbReference>
<dbReference type="CDD" id="cd17370">
    <property type="entry name" value="MFS_MJ1317_like"/>
    <property type="match status" value="1"/>
</dbReference>
<dbReference type="OrthoDB" id="9803985at2"/>
<keyword evidence="4 5" id="KW-0472">Membrane</keyword>
<evidence type="ECO:0000256" key="1">
    <source>
        <dbReference type="ARBA" id="ARBA00004651"/>
    </source>
</evidence>
<dbReference type="InterPro" id="IPR011701">
    <property type="entry name" value="MFS"/>
</dbReference>
<sequence>MRLDSPKERLHQRLPYQVWILSISSLLVDISAEMIRSVLPIFVLLKLQGGAMTIGEIEGISAATVAIMRVFSGALSDYLGMQKGLAVIGYGIATLMRSLLPIALDPIWVIWTQFGDRFGQGISVAPRKALMADLTSEETRSKAYRLRQSLLIAGACIGSIVAGAILYVEPNGYNLIFAGAVVPSCMGLALLILVVKPVQEPKKLLTLPAEMTGLLAGNDKFYTSVSPSQQKRNVSSTAVTTRHSERADSLPSYNPIYLRDIPALGGEYWRLVVAAIFFNLGNSSDAFMLMRSIEIGMSPAFIPVGLVVMNLVFALVSYPISSLVLNLTANRDNRSLKIRFLLTGFLLHAIVYFGLAVVTTNVQIWCLFGLYGLHLAMIQGLTVDLVNRAVEPSRRGTAFSLFNLVIGITLLIANLIAGWCWLQIGSGFTFTVGAFFACVATLILLIGSEE</sequence>
<dbReference type="Proteomes" id="UP000010366">
    <property type="component" value="Chromosome"/>
</dbReference>
<dbReference type="PANTHER" id="PTHR23518:SF2">
    <property type="entry name" value="MAJOR FACILITATOR SUPERFAMILY TRANSPORTER"/>
    <property type="match status" value="1"/>
</dbReference>
<evidence type="ECO:0000256" key="4">
    <source>
        <dbReference type="ARBA" id="ARBA00023136"/>
    </source>
</evidence>
<name>K9UHU5_CHAP6</name>
<evidence type="ECO:0000313" key="7">
    <source>
        <dbReference type="EMBL" id="AFY94370.1"/>
    </source>
</evidence>
<feature type="transmembrane region" description="Helical" evidence="5">
    <location>
        <begin position="362"/>
        <end position="386"/>
    </location>
</feature>
<feature type="transmembrane region" description="Helical" evidence="5">
    <location>
        <begin position="301"/>
        <end position="326"/>
    </location>
</feature>
<feature type="transmembrane region" description="Helical" evidence="5">
    <location>
        <begin position="150"/>
        <end position="168"/>
    </location>
</feature>
<dbReference type="AlphaFoldDB" id="K9UHU5"/>
<evidence type="ECO:0000259" key="6">
    <source>
        <dbReference type="PROSITE" id="PS50850"/>
    </source>
</evidence>
<gene>
    <name evidence="7" type="ORF">Cha6605_3368</name>
</gene>
<feature type="domain" description="Major facilitator superfamily (MFS) profile" evidence="6">
    <location>
        <begin position="17"/>
        <end position="450"/>
    </location>
</feature>
<dbReference type="InterPro" id="IPR020846">
    <property type="entry name" value="MFS_dom"/>
</dbReference>
<feature type="transmembrane region" description="Helical" evidence="5">
    <location>
        <begin position="174"/>
        <end position="195"/>
    </location>
</feature>
<comment type="subcellular location">
    <subcellularLocation>
        <location evidence="1">Cell membrane</location>
        <topology evidence="1">Multi-pass membrane protein</topology>
    </subcellularLocation>
</comment>
<protein>
    <submittedName>
        <fullName evidence="7">Major Facilitator Superfamily transporter</fullName>
    </submittedName>
</protein>
<keyword evidence="3 5" id="KW-1133">Transmembrane helix</keyword>
<accession>K9UHU5</accession>
<dbReference type="Gene3D" id="1.20.1250.20">
    <property type="entry name" value="MFS general substrate transporter like domains"/>
    <property type="match status" value="1"/>
</dbReference>
<dbReference type="RefSeq" id="WP_015160505.1">
    <property type="nucleotide sequence ID" value="NC_019697.1"/>
</dbReference>
<feature type="transmembrane region" description="Helical" evidence="5">
    <location>
        <begin position="398"/>
        <end position="422"/>
    </location>
</feature>
<dbReference type="Pfam" id="PF07690">
    <property type="entry name" value="MFS_1"/>
    <property type="match status" value="1"/>
</dbReference>
<dbReference type="eggNOG" id="COG2814">
    <property type="taxonomic scope" value="Bacteria"/>
</dbReference>
<organism evidence="7 8">
    <name type="scientific">Chamaesiphon minutus (strain ATCC 27169 / PCC 6605)</name>
    <dbReference type="NCBI Taxonomy" id="1173020"/>
    <lineage>
        <taxon>Bacteria</taxon>
        <taxon>Bacillati</taxon>
        <taxon>Cyanobacteriota</taxon>
        <taxon>Cyanophyceae</taxon>
        <taxon>Gomontiellales</taxon>
        <taxon>Chamaesiphonaceae</taxon>
        <taxon>Chamaesiphon</taxon>
    </lineage>
</organism>
<dbReference type="SUPFAM" id="SSF103473">
    <property type="entry name" value="MFS general substrate transporter"/>
    <property type="match status" value="1"/>
</dbReference>
<feature type="transmembrane region" description="Helical" evidence="5">
    <location>
        <begin position="338"/>
        <end position="356"/>
    </location>
</feature>
<keyword evidence="8" id="KW-1185">Reference proteome</keyword>
<dbReference type="PROSITE" id="PS50850">
    <property type="entry name" value="MFS"/>
    <property type="match status" value="1"/>
</dbReference>
<dbReference type="GO" id="GO:0005886">
    <property type="term" value="C:plasma membrane"/>
    <property type="evidence" value="ECO:0007669"/>
    <property type="project" value="UniProtKB-SubCell"/>
</dbReference>
<dbReference type="GO" id="GO:0022857">
    <property type="term" value="F:transmembrane transporter activity"/>
    <property type="evidence" value="ECO:0007669"/>
    <property type="project" value="InterPro"/>
</dbReference>
<dbReference type="HOGENOM" id="CLU_040020_1_0_3"/>